<evidence type="ECO:0000313" key="2">
    <source>
        <dbReference type="EMBL" id="PWO00457.1"/>
    </source>
</evidence>
<evidence type="ECO:0000313" key="3">
    <source>
        <dbReference type="Proteomes" id="UP000245946"/>
    </source>
</evidence>
<keyword evidence="3" id="KW-1185">Reference proteome</keyword>
<keyword evidence="1" id="KW-0472">Membrane</keyword>
<name>A0A316ZGT4_9BASI</name>
<dbReference type="RefSeq" id="XP_025600735.1">
    <property type="nucleotide sequence ID" value="XM_025739369.1"/>
</dbReference>
<dbReference type="GeneID" id="37266915"/>
<reference evidence="2 3" key="1">
    <citation type="journal article" date="2018" name="Mol. Biol. Evol.">
        <title>Broad Genomic Sampling Reveals a Smut Pathogenic Ancestry of the Fungal Clade Ustilaginomycotina.</title>
        <authorList>
            <person name="Kijpornyongpan T."/>
            <person name="Mondo S.J."/>
            <person name="Barry K."/>
            <person name="Sandor L."/>
            <person name="Lee J."/>
            <person name="Lipzen A."/>
            <person name="Pangilinan J."/>
            <person name="LaButti K."/>
            <person name="Hainaut M."/>
            <person name="Henrissat B."/>
            <person name="Grigoriev I.V."/>
            <person name="Spatafora J.W."/>
            <person name="Aime M.C."/>
        </authorList>
    </citation>
    <scope>NUCLEOTIDE SEQUENCE [LARGE SCALE GENOMIC DNA]</scope>
    <source>
        <strain evidence="2 3">MCA 4186</strain>
    </source>
</reference>
<dbReference type="Proteomes" id="UP000245946">
    <property type="component" value="Unassembled WGS sequence"/>
</dbReference>
<protein>
    <submittedName>
        <fullName evidence="2">Uncharacterized protein</fullName>
    </submittedName>
</protein>
<accession>A0A316ZGT4</accession>
<evidence type="ECO:0000256" key="1">
    <source>
        <dbReference type="SAM" id="Phobius"/>
    </source>
</evidence>
<dbReference type="AlphaFoldDB" id="A0A316ZGT4"/>
<organism evidence="2 3">
    <name type="scientific">Tilletiopsis washingtonensis</name>
    <dbReference type="NCBI Taxonomy" id="58919"/>
    <lineage>
        <taxon>Eukaryota</taxon>
        <taxon>Fungi</taxon>
        <taxon>Dikarya</taxon>
        <taxon>Basidiomycota</taxon>
        <taxon>Ustilaginomycotina</taxon>
        <taxon>Exobasidiomycetes</taxon>
        <taxon>Entylomatales</taxon>
        <taxon>Entylomatales incertae sedis</taxon>
        <taxon>Tilletiopsis</taxon>
    </lineage>
</organism>
<keyword evidence="1" id="KW-1133">Transmembrane helix</keyword>
<gene>
    <name evidence="2" type="ORF">FA09DRAFT_186682</name>
</gene>
<keyword evidence="1" id="KW-0812">Transmembrane</keyword>
<feature type="transmembrane region" description="Helical" evidence="1">
    <location>
        <begin position="34"/>
        <end position="56"/>
    </location>
</feature>
<sequence length="123" mass="13160">MPSAPATEPRFSLLSRLGAEFQHLSPARHLSADASSASLLFLALLAFALLFVLPCLDRLAARRVQHDERVGVPRAAAPGQLSLPLDALPAQRVELLSPASNATAVWPQLRQRAKAQQTSSEGC</sequence>
<proteinExistence type="predicted"/>
<dbReference type="EMBL" id="KZ819285">
    <property type="protein sequence ID" value="PWO00457.1"/>
    <property type="molecule type" value="Genomic_DNA"/>
</dbReference>